<comment type="caution">
    <text evidence="1">The sequence shown here is derived from an EMBL/GenBank/DDBJ whole genome shotgun (WGS) entry which is preliminary data.</text>
</comment>
<organism evidence="1 2">
    <name type="scientific">Dictyobacter aurantiacus</name>
    <dbReference type="NCBI Taxonomy" id="1936993"/>
    <lineage>
        <taxon>Bacteria</taxon>
        <taxon>Bacillati</taxon>
        <taxon>Chloroflexota</taxon>
        <taxon>Ktedonobacteria</taxon>
        <taxon>Ktedonobacterales</taxon>
        <taxon>Dictyobacteraceae</taxon>
        <taxon>Dictyobacter</taxon>
    </lineage>
</organism>
<protein>
    <submittedName>
        <fullName evidence="1">Uncharacterized protein</fullName>
    </submittedName>
</protein>
<evidence type="ECO:0000313" key="1">
    <source>
        <dbReference type="EMBL" id="GCE09175.1"/>
    </source>
</evidence>
<sequence>MHLLRTRLRLFGLPIERRQGDTGSHALEELVVDLGRKPVLMADTAQSLGTDTETGGYLLNQRATASVESIA</sequence>
<reference evidence="2" key="1">
    <citation type="submission" date="2018-12" db="EMBL/GenBank/DDBJ databases">
        <title>Tengunoibacter tsumagoiensis gen. nov., sp. nov., Dictyobacter kobayashii sp. nov., D. alpinus sp. nov., and D. joshuensis sp. nov. and description of Dictyobacteraceae fam. nov. within the order Ktedonobacterales isolated from Tengu-no-mugimeshi.</title>
        <authorList>
            <person name="Wang C.M."/>
            <person name="Zheng Y."/>
            <person name="Sakai Y."/>
            <person name="Toyoda A."/>
            <person name="Minakuchi Y."/>
            <person name="Abe K."/>
            <person name="Yokota A."/>
            <person name="Yabe S."/>
        </authorList>
    </citation>
    <scope>NUCLEOTIDE SEQUENCE [LARGE SCALE GENOMIC DNA]</scope>
    <source>
        <strain evidence="2">S-27</strain>
    </source>
</reference>
<accession>A0A401ZQM5</accession>
<dbReference type="Proteomes" id="UP000287224">
    <property type="component" value="Unassembled WGS sequence"/>
</dbReference>
<dbReference type="EMBL" id="BIFQ01000002">
    <property type="protein sequence ID" value="GCE09175.1"/>
    <property type="molecule type" value="Genomic_DNA"/>
</dbReference>
<name>A0A401ZQM5_9CHLR</name>
<dbReference type="AlphaFoldDB" id="A0A401ZQM5"/>
<evidence type="ECO:0000313" key="2">
    <source>
        <dbReference type="Proteomes" id="UP000287224"/>
    </source>
</evidence>
<proteinExistence type="predicted"/>
<keyword evidence="2" id="KW-1185">Reference proteome</keyword>
<gene>
    <name evidence="1" type="ORF">KDAU_65040</name>
</gene>